<reference evidence="3" key="1">
    <citation type="submission" date="2023-08" db="EMBL/GenBank/DDBJ databases">
        <authorList>
            <person name="Chen Y."/>
            <person name="Shah S."/>
            <person name="Dougan E. K."/>
            <person name="Thang M."/>
            <person name="Chan C."/>
        </authorList>
    </citation>
    <scope>NUCLEOTIDE SEQUENCE</scope>
</reference>
<dbReference type="Proteomes" id="UP001178507">
    <property type="component" value="Unassembled WGS sequence"/>
</dbReference>
<gene>
    <name evidence="3" type="ORF">EVOR1521_LOCUS15339</name>
</gene>
<evidence type="ECO:0000313" key="3">
    <source>
        <dbReference type="EMBL" id="CAJ1389797.1"/>
    </source>
</evidence>
<sequence>MSPTFLASGESHSICQSHALLAIAMPSEVTDDQFEGHISSILIGKDLATTSLKEVRSELEQRLNLSPGSLDGEKEKLKHMVAAQIQKIQETAPSRRSKGRRKEAQEAQEAQVQEAEPGKASGKGAKGAKGPSTKERQRTSMTRKEFMKKAKAITVQIGDKKLKATPKQFSTGSSGFMASTKVVIEVDGVPLTLQCGLNLPVIGSKEWRD</sequence>
<feature type="domain" description="DEK-C" evidence="2">
    <location>
        <begin position="28"/>
        <end position="86"/>
    </location>
</feature>
<comment type="caution">
    <text evidence="3">The sequence shown here is derived from an EMBL/GenBank/DDBJ whole genome shotgun (WGS) entry which is preliminary data.</text>
</comment>
<dbReference type="SUPFAM" id="SSF109715">
    <property type="entry name" value="DEK C-terminal domain"/>
    <property type="match status" value="1"/>
</dbReference>
<protein>
    <recommendedName>
        <fullName evidence="2">DEK-C domain-containing protein</fullName>
    </recommendedName>
</protein>
<evidence type="ECO:0000259" key="2">
    <source>
        <dbReference type="PROSITE" id="PS51998"/>
    </source>
</evidence>
<dbReference type="InterPro" id="IPR014876">
    <property type="entry name" value="DEK_C"/>
</dbReference>
<feature type="region of interest" description="Disordered" evidence="1">
    <location>
        <begin position="87"/>
        <end position="143"/>
    </location>
</feature>
<feature type="compositionally biased region" description="Low complexity" evidence="1">
    <location>
        <begin position="107"/>
        <end position="131"/>
    </location>
</feature>
<evidence type="ECO:0000313" key="4">
    <source>
        <dbReference type="Proteomes" id="UP001178507"/>
    </source>
</evidence>
<name>A0AA36N536_9DINO</name>
<dbReference type="AlphaFoldDB" id="A0AA36N536"/>
<organism evidence="3 4">
    <name type="scientific">Effrenium voratum</name>
    <dbReference type="NCBI Taxonomy" id="2562239"/>
    <lineage>
        <taxon>Eukaryota</taxon>
        <taxon>Sar</taxon>
        <taxon>Alveolata</taxon>
        <taxon>Dinophyceae</taxon>
        <taxon>Suessiales</taxon>
        <taxon>Symbiodiniaceae</taxon>
        <taxon>Effrenium</taxon>
    </lineage>
</organism>
<feature type="compositionally biased region" description="Basic and acidic residues" evidence="1">
    <location>
        <begin position="132"/>
        <end position="143"/>
    </location>
</feature>
<keyword evidence="4" id="KW-1185">Reference proteome</keyword>
<dbReference type="EMBL" id="CAUJNA010001936">
    <property type="protein sequence ID" value="CAJ1389797.1"/>
    <property type="molecule type" value="Genomic_DNA"/>
</dbReference>
<dbReference type="PROSITE" id="PS51998">
    <property type="entry name" value="DEK_C"/>
    <property type="match status" value="1"/>
</dbReference>
<proteinExistence type="predicted"/>
<accession>A0AA36N536</accession>
<evidence type="ECO:0000256" key="1">
    <source>
        <dbReference type="SAM" id="MobiDB-lite"/>
    </source>
</evidence>